<dbReference type="InterPro" id="IPR043128">
    <property type="entry name" value="Rev_trsase/Diguanyl_cyclase"/>
</dbReference>
<dbReference type="Gene3D" id="3.20.20.450">
    <property type="entry name" value="EAL domain"/>
    <property type="match status" value="1"/>
</dbReference>
<feature type="domain" description="EAL" evidence="2">
    <location>
        <begin position="402"/>
        <end position="642"/>
    </location>
</feature>
<dbReference type="SUPFAM" id="SSF141868">
    <property type="entry name" value="EAL domain-like"/>
    <property type="match status" value="1"/>
</dbReference>
<evidence type="ECO:0000256" key="1">
    <source>
        <dbReference type="SAM" id="Coils"/>
    </source>
</evidence>
<dbReference type="SMART" id="SM00267">
    <property type="entry name" value="GGDEF"/>
    <property type="match status" value="1"/>
</dbReference>
<reference evidence="5 6" key="1">
    <citation type="submission" date="2015-05" db="EMBL/GenBank/DDBJ databases">
        <title>Photobacterium galathea sp. nov.</title>
        <authorList>
            <person name="Machado H."/>
            <person name="Gram L."/>
        </authorList>
    </citation>
    <scope>NUCLEOTIDE SEQUENCE [LARGE SCALE GENOMIC DNA]</scope>
    <source>
        <strain evidence="5 6">CGMCC 1.12159</strain>
    </source>
</reference>
<dbReference type="NCBIfam" id="TIGR00254">
    <property type="entry name" value="GGDEF"/>
    <property type="match status" value="1"/>
</dbReference>
<organism evidence="5 6">
    <name type="scientific">Photobacterium aquae</name>
    <dbReference type="NCBI Taxonomy" id="1195763"/>
    <lineage>
        <taxon>Bacteria</taxon>
        <taxon>Pseudomonadati</taxon>
        <taxon>Pseudomonadota</taxon>
        <taxon>Gammaproteobacteria</taxon>
        <taxon>Vibrionales</taxon>
        <taxon>Vibrionaceae</taxon>
        <taxon>Photobacterium</taxon>
    </lineage>
</organism>
<dbReference type="PATRIC" id="fig|1195763.3.peg.4790"/>
<dbReference type="Pfam" id="PF00563">
    <property type="entry name" value="EAL"/>
    <property type="match status" value="1"/>
</dbReference>
<keyword evidence="6" id="KW-1185">Reference proteome</keyword>
<dbReference type="InterPro" id="IPR003660">
    <property type="entry name" value="HAMP_dom"/>
</dbReference>
<dbReference type="InterPro" id="IPR000160">
    <property type="entry name" value="GGDEF_dom"/>
</dbReference>
<dbReference type="SMART" id="SM00052">
    <property type="entry name" value="EAL"/>
    <property type="match status" value="1"/>
</dbReference>
<evidence type="ECO:0000259" key="2">
    <source>
        <dbReference type="PROSITE" id="PS50883"/>
    </source>
</evidence>
<name>A0A0J1GNR8_9GAMM</name>
<proteinExistence type="predicted"/>
<comment type="caution">
    <text evidence="5">The sequence shown here is derived from an EMBL/GenBank/DDBJ whole genome shotgun (WGS) entry which is preliminary data.</text>
</comment>
<dbReference type="CDD" id="cd01948">
    <property type="entry name" value="EAL"/>
    <property type="match status" value="1"/>
</dbReference>
<accession>A0A0J1GNR8</accession>
<evidence type="ECO:0000259" key="3">
    <source>
        <dbReference type="PROSITE" id="PS50885"/>
    </source>
</evidence>
<dbReference type="SUPFAM" id="SSF55073">
    <property type="entry name" value="Nucleotide cyclase"/>
    <property type="match status" value="1"/>
</dbReference>
<evidence type="ECO:0008006" key="7">
    <source>
        <dbReference type="Google" id="ProtNLM"/>
    </source>
</evidence>
<gene>
    <name evidence="5" type="ORF">ABT56_22360</name>
</gene>
<dbReference type="STRING" id="1195763.ABT56_22360"/>
<dbReference type="InterPro" id="IPR050706">
    <property type="entry name" value="Cyclic-di-GMP_PDE-like"/>
</dbReference>
<keyword evidence="1" id="KW-0175">Coiled coil</keyword>
<dbReference type="Proteomes" id="UP000036097">
    <property type="component" value="Unassembled WGS sequence"/>
</dbReference>
<evidence type="ECO:0000313" key="6">
    <source>
        <dbReference type="Proteomes" id="UP000036097"/>
    </source>
</evidence>
<dbReference type="Gene3D" id="6.20.270.20">
    <property type="entry name" value="LapD/MoxY periplasmic domain"/>
    <property type="match status" value="1"/>
</dbReference>
<dbReference type="InterPro" id="IPR032244">
    <property type="entry name" value="LapD_MoxY_N"/>
</dbReference>
<dbReference type="SUPFAM" id="SSF158472">
    <property type="entry name" value="HAMP domain-like"/>
    <property type="match status" value="1"/>
</dbReference>
<dbReference type="PROSITE" id="PS50887">
    <property type="entry name" value="GGDEF"/>
    <property type="match status" value="1"/>
</dbReference>
<dbReference type="GO" id="GO:0007165">
    <property type="term" value="P:signal transduction"/>
    <property type="evidence" value="ECO:0007669"/>
    <property type="project" value="InterPro"/>
</dbReference>
<dbReference type="Pfam" id="PF00990">
    <property type="entry name" value="GGDEF"/>
    <property type="match status" value="1"/>
</dbReference>
<dbReference type="PROSITE" id="PS50885">
    <property type="entry name" value="HAMP"/>
    <property type="match status" value="1"/>
</dbReference>
<feature type="domain" description="GGDEF" evidence="4">
    <location>
        <begin position="263"/>
        <end position="398"/>
    </location>
</feature>
<dbReference type="InterPro" id="IPR035919">
    <property type="entry name" value="EAL_sf"/>
</dbReference>
<dbReference type="Pfam" id="PF16448">
    <property type="entry name" value="LapD_MoxY_N"/>
    <property type="match status" value="1"/>
</dbReference>
<dbReference type="GO" id="GO:0016020">
    <property type="term" value="C:membrane"/>
    <property type="evidence" value="ECO:0007669"/>
    <property type="project" value="InterPro"/>
</dbReference>
<dbReference type="InterPro" id="IPR001633">
    <property type="entry name" value="EAL_dom"/>
</dbReference>
<evidence type="ECO:0000313" key="5">
    <source>
        <dbReference type="EMBL" id="KLV01385.1"/>
    </source>
</evidence>
<dbReference type="RefSeq" id="WP_047881127.1">
    <property type="nucleotide sequence ID" value="NZ_LDOT01000055.1"/>
</dbReference>
<sequence length="642" mass="73473">MSLYKRILFSVLFILTALYSVVFSIQYYSVRGYLSEQQINTVNNTANSLALVIPIQYEKNSNVGIETAIFAAFDSGYYKKISFQAFKDKRVFQREIETSLTQVPKWFETYLGFQPIEEKFVISSGWLQIGELTIISNTGMAMQQLWYSTMNLSLWFLAAFLTTALVINRVLKFILKPLAHLTVYAEFLGENKFDATVIEPRVSELSTLSRAMQKMAEKLKHEYENQQQEAYELRKRVLQDKVSGLGNREYLYAQIESYLQENTSCSIFMIACDSINEIYQKYGFGARDKMVYQISRELSHQVDAIEQVVLARISNTEFIFFLPQMALSDAEDLVKKCHSSIIKQFVPYHKLSDINVYSGSVVTDGVGSVKQLLSMVDNAVQSAKNSECGFSVQHQNNDALGKMDWLYIIRKAISLKNYKFRVMPAIANDDKTVLHQEFLLSIGVDGKSYQAGEFVHFIEQQKLCAEFDKSVIEYLLDNNSCENNVAVNIMAGTFYDDSLCQWLDVNLQYNKNKFINVFFEIPESAFVYYEEQVSKFVCLLERYGLNWGVDNFGRHFKSLDAVISYKPSYVKLDYFYGSMLSDSSAGIELVKGVIKSAKNFDIDVIATRVENHQQRVKFLELGVDGYQGYVTGVSHVVTEYIG</sequence>
<dbReference type="AlphaFoldDB" id="A0A0J1GNR8"/>
<dbReference type="PANTHER" id="PTHR33121">
    <property type="entry name" value="CYCLIC DI-GMP PHOSPHODIESTERASE PDEF"/>
    <property type="match status" value="1"/>
</dbReference>
<evidence type="ECO:0000259" key="4">
    <source>
        <dbReference type="PROSITE" id="PS50887"/>
    </source>
</evidence>
<dbReference type="SMART" id="SM00304">
    <property type="entry name" value="HAMP"/>
    <property type="match status" value="1"/>
</dbReference>
<dbReference type="OrthoDB" id="5894408at2"/>
<feature type="domain" description="HAMP" evidence="3">
    <location>
        <begin position="172"/>
        <end position="224"/>
    </location>
</feature>
<dbReference type="PROSITE" id="PS50883">
    <property type="entry name" value="EAL"/>
    <property type="match status" value="1"/>
</dbReference>
<protein>
    <recommendedName>
        <fullName evidence="7">Diguanylate phosphodiesterase</fullName>
    </recommendedName>
</protein>
<dbReference type="Gene3D" id="3.30.110.200">
    <property type="match status" value="1"/>
</dbReference>
<dbReference type="Gene3D" id="3.30.70.270">
    <property type="match status" value="1"/>
</dbReference>
<dbReference type="GO" id="GO:0071111">
    <property type="term" value="F:cyclic-guanylate-specific phosphodiesterase activity"/>
    <property type="evidence" value="ECO:0007669"/>
    <property type="project" value="InterPro"/>
</dbReference>
<dbReference type="PANTHER" id="PTHR33121:SF79">
    <property type="entry name" value="CYCLIC DI-GMP PHOSPHODIESTERASE PDED-RELATED"/>
    <property type="match status" value="1"/>
</dbReference>
<dbReference type="InterPro" id="IPR029787">
    <property type="entry name" value="Nucleotide_cyclase"/>
</dbReference>
<dbReference type="EMBL" id="LDOT01000055">
    <property type="protein sequence ID" value="KLV01385.1"/>
    <property type="molecule type" value="Genomic_DNA"/>
</dbReference>
<feature type="coiled-coil region" evidence="1">
    <location>
        <begin position="209"/>
        <end position="236"/>
    </location>
</feature>
<dbReference type="InterPro" id="IPR042461">
    <property type="entry name" value="LapD_MoxY_peri_C"/>
</dbReference>